<evidence type="ECO:0000259" key="5">
    <source>
        <dbReference type="Pfam" id="PF04073"/>
    </source>
</evidence>
<evidence type="ECO:0000313" key="7">
    <source>
        <dbReference type="Proteomes" id="UP000216984"/>
    </source>
</evidence>
<comment type="caution">
    <text evidence="6">The sequence shown here is derived from an EMBL/GenBank/DDBJ whole genome shotgun (WGS) entry which is preliminary data.</text>
</comment>
<dbReference type="NCBIfam" id="TIGR00011">
    <property type="entry name" value="YbaK_EbsC"/>
    <property type="match status" value="1"/>
</dbReference>
<gene>
    <name evidence="6" type="ORF">B9Q17_08575</name>
</gene>
<dbReference type="PANTHER" id="PTHR30411:SF0">
    <property type="entry name" value="CYS-TRNA(PRO)_CYS-TRNA(CYS) DEACYLASE YBAK"/>
    <property type="match status" value="1"/>
</dbReference>
<dbReference type="EC" id="4.2.-.-" evidence="4"/>
<dbReference type="Pfam" id="PF04073">
    <property type="entry name" value="tRNA_edit"/>
    <property type="match status" value="1"/>
</dbReference>
<dbReference type="InterPro" id="IPR004369">
    <property type="entry name" value="Prolyl-tRNA_editing_YbaK/EbsC"/>
</dbReference>
<reference evidence="6 7" key="1">
    <citation type="submission" date="2017-06" db="EMBL/GenBank/DDBJ databases">
        <title>Draft genome sequence of the halophilic bacterium Marinobacter vinifirmus FB1.</title>
        <authorList>
            <person name="Stepanov V.G."/>
            <person name="Roberts D.J."/>
            <person name="Fox G.E."/>
        </authorList>
    </citation>
    <scope>NUCLEOTIDE SEQUENCE [LARGE SCALE GENOMIC DNA]</scope>
    <source>
        <strain evidence="6 7">FB1</strain>
    </source>
</reference>
<sequence>MTPGILAAQRARVAFTVHEYEHDPAAESYGNEAVEKTGANPDQVFKTLVVSLDGKDLAVAVVPVSAMLSLKLIARAAGAKKATMADKQLVQRTTGYVLGGVSPLGQKKQLKTFIDDSASNFATLFVSAGKRGLEIELAPEDLARLTGATFAPLQQD</sequence>
<dbReference type="PANTHER" id="PTHR30411">
    <property type="entry name" value="CYTOPLASMIC PROTEIN"/>
    <property type="match status" value="1"/>
</dbReference>
<dbReference type="CDD" id="cd00002">
    <property type="entry name" value="YbaK_deacylase"/>
    <property type="match status" value="1"/>
</dbReference>
<dbReference type="Gene3D" id="3.90.960.10">
    <property type="entry name" value="YbaK/aminoacyl-tRNA synthetase-associated domain"/>
    <property type="match status" value="1"/>
</dbReference>
<evidence type="ECO:0000256" key="1">
    <source>
        <dbReference type="ARBA" id="ARBA00009798"/>
    </source>
</evidence>
<dbReference type="PIRSF" id="PIRSF006181">
    <property type="entry name" value="EbsC_YbaK"/>
    <property type="match status" value="1"/>
</dbReference>
<comment type="similarity">
    <text evidence="1 4">Belongs to the prolyl-tRNA editing family. YbaK/EbsC subfamily.</text>
</comment>
<protein>
    <recommendedName>
        <fullName evidence="4">Cys-tRNA(Pro)/Cys-tRNA(Cys) deacylase</fullName>
        <ecNumber evidence="4">4.2.-.-</ecNumber>
    </recommendedName>
</protein>
<evidence type="ECO:0000313" key="6">
    <source>
        <dbReference type="EMBL" id="OZC36827.1"/>
    </source>
</evidence>
<accession>A0A7Z1DXQ3</accession>
<feature type="domain" description="YbaK/aminoacyl-tRNA synthetase-associated" evidence="5">
    <location>
        <begin position="31"/>
        <end position="145"/>
    </location>
</feature>
<evidence type="ECO:0000256" key="2">
    <source>
        <dbReference type="ARBA" id="ARBA00022917"/>
    </source>
</evidence>
<dbReference type="GO" id="GO:0016829">
    <property type="term" value="F:lyase activity"/>
    <property type="evidence" value="ECO:0007669"/>
    <property type="project" value="UniProtKB-KW"/>
</dbReference>
<evidence type="ECO:0000256" key="4">
    <source>
        <dbReference type="PIRNR" id="PIRNR006181"/>
    </source>
</evidence>
<keyword evidence="7" id="KW-1185">Reference proteome</keyword>
<evidence type="ECO:0000256" key="3">
    <source>
        <dbReference type="ARBA" id="ARBA00023239"/>
    </source>
</evidence>
<dbReference type="GO" id="GO:0006412">
    <property type="term" value="P:translation"/>
    <property type="evidence" value="ECO:0007669"/>
    <property type="project" value="UniProtKB-KW"/>
</dbReference>
<dbReference type="EMBL" id="NEFY01000003">
    <property type="protein sequence ID" value="OZC36827.1"/>
    <property type="molecule type" value="Genomic_DNA"/>
</dbReference>
<dbReference type="InterPro" id="IPR036754">
    <property type="entry name" value="YbaK/aa-tRNA-synt-asso_dom_sf"/>
</dbReference>
<name>A0A7Z1DXQ3_9GAMM</name>
<dbReference type="GO" id="GO:0002161">
    <property type="term" value="F:aminoacyl-tRNA deacylase activity"/>
    <property type="evidence" value="ECO:0007669"/>
    <property type="project" value="InterPro"/>
</dbReference>
<keyword evidence="2 4" id="KW-0648">Protein biosynthesis</keyword>
<proteinExistence type="inferred from homology"/>
<dbReference type="Proteomes" id="UP000216984">
    <property type="component" value="Unassembled WGS sequence"/>
</dbReference>
<dbReference type="SUPFAM" id="SSF55826">
    <property type="entry name" value="YbaK/ProRS associated domain"/>
    <property type="match status" value="1"/>
</dbReference>
<dbReference type="InterPro" id="IPR007214">
    <property type="entry name" value="YbaK/aa-tRNA-synth-assoc-dom"/>
</dbReference>
<organism evidence="6 7">
    <name type="scientific">Marinobacter vinifirmus</name>
    <dbReference type="NCBI Taxonomy" id="355591"/>
    <lineage>
        <taxon>Bacteria</taxon>
        <taxon>Pseudomonadati</taxon>
        <taxon>Pseudomonadota</taxon>
        <taxon>Gammaproteobacteria</taxon>
        <taxon>Pseudomonadales</taxon>
        <taxon>Marinobacteraceae</taxon>
        <taxon>Marinobacter</taxon>
    </lineage>
</organism>
<dbReference type="RefSeq" id="WP_094624360.1">
    <property type="nucleotide sequence ID" value="NZ_NEFY01000003.1"/>
</dbReference>
<keyword evidence="3 4" id="KW-0456">Lyase</keyword>
<dbReference type="AlphaFoldDB" id="A0A7Z1DXQ3"/>